<evidence type="ECO:0000313" key="2">
    <source>
        <dbReference type="EMBL" id="SSX09928.1"/>
    </source>
</evidence>
<feature type="region of interest" description="Disordered" evidence="1">
    <location>
        <begin position="411"/>
        <end position="440"/>
    </location>
</feature>
<dbReference type="EMBL" id="UFQS01001251">
    <property type="protein sequence ID" value="SSX09928.1"/>
    <property type="molecule type" value="Genomic_DNA"/>
</dbReference>
<organism evidence="3">
    <name type="scientific">Culicoides sonorensis</name>
    <name type="common">Biting midge</name>
    <dbReference type="NCBI Taxonomy" id="179676"/>
    <lineage>
        <taxon>Eukaryota</taxon>
        <taxon>Metazoa</taxon>
        <taxon>Ecdysozoa</taxon>
        <taxon>Arthropoda</taxon>
        <taxon>Hexapoda</taxon>
        <taxon>Insecta</taxon>
        <taxon>Pterygota</taxon>
        <taxon>Neoptera</taxon>
        <taxon>Endopterygota</taxon>
        <taxon>Diptera</taxon>
        <taxon>Nematocera</taxon>
        <taxon>Chironomoidea</taxon>
        <taxon>Ceratopogonidae</taxon>
        <taxon>Ceratopogoninae</taxon>
        <taxon>Culicoides</taxon>
        <taxon>Monoculicoides</taxon>
    </lineage>
</organism>
<gene>
    <name evidence="3" type="primary">CSON001577</name>
</gene>
<dbReference type="VEuPathDB" id="VectorBase:CSON001577"/>
<dbReference type="GO" id="GO:0019888">
    <property type="term" value="F:protein phosphatase regulator activity"/>
    <property type="evidence" value="ECO:0007669"/>
    <property type="project" value="TreeGrafter"/>
</dbReference>
<protein>
    <submittedName>
        <fullName evidence="3">CSON001577 protein</fullName>
    </submittedName>
</protein>
<reference evidence="3" key="2">
    <citation type="submission" date="2018-07" db="EMBL/GenBank/DDBJ databases">
        <authorList>
            <person name="Quirk P.G."/>
            <person name="Krulwich T.A."/>
        </authorList>
    </citation>
    <scope>NUCLEOTIDE SEQUENCE</scope>
</reference>
<proteinExistence type="predicted"/>
<dbReference type="PANTHER" id="PTHR16489">
    <property type="entry name" value="GH11727P"/>
    <property type="match status" value="1"/>
</dbReference>
<dbReference type="AlphaFoldDB" id="A0A336MJK5"/>
<sequence length="516" mass="58693">MDIKLKQNPFMTSRTSNYFPVQRGYSIFGPNPLTQGHSQASSVIHRGFATSAPTTTANSLPYLKIVHSSPLLESSQGQNTQTEMGSLISIIGGFPLVGVVQKFFGNLFSSKDSPTNTTKPDQNPDVYEPVLLDLTTKEKNKSNESISNTTKLIQEKMFDQNCDNCGDDKSRNKIKRTQRESPMKQLNAEKHSIGHSPFNPHNFFHKPRVANKNRLEKQRHNIQCDIHEDLGIDSDSDEDELLNENTQFGSFEICGSEISPKLTVIYKSSPETRSNNNNNNNSPTTLVSKSFVFSLEDFPAMPENSCNYQSRTMKALAKASPKRNNGFYRRQDSLESPSEEDYVFYDTNSVNTTPCSGTGTSPSLRSLLISRLKCGGGRQRQISECSDDSVVILFESDGDQQLCDNWSDTEISEDDETEDEDENDPVDTNQQPDSGFEEKEKKVRFCLKPEVHEMWAWDFAYRQARIGPWERYGRDRERFKNRIWRTEQILAPIFDPDHRQKVIEERLTPNSIKEST</sequence>
<reference evidence="2" key="1">
    <citation type="submission" date="2018-04" db="EMBL/GenBank/DDBJ databases">
        <authorList>
            <person name="Go L.Y."/>
            <person name="Mitchell J.A."/>
        </authorList>
    </citation>
    <scope>NUCLEOTIDE SEQUENCE</scope>
    <source>
        <tissue evidence="2">Whole organism</tissue>
    </source>
</reference>
<evidence type="ECO:0000256" key="1">
    <source>
        <dbReference type="SAM" id="MobiDB-lite"/>
    </source>
</evidence>
<dbReference type="PANTHER" id="PTHR16489:SF12">
    <property type="entry name" value="GH11727P"/>
    <property type="match status" value="1"/>
</dbReference>
<evidence type="ECO:0000313" key="3">
    <source>
        <dbReference type="EMBL" id="SSX29651.1"/>
    </source>
</evidence>
<feature type="compositionally biased region" description="Acidic residues" evidence="1">
    <location>
        <begin position="411"/>
        <end position="425"/>
    </location>
</feature>
<dbReference type="GO" id="GO:0034976">
    <property type="term" value="P:response to endoplasmic reticulum stress"/>
    <property type="evidence" value="ECO:0007669"/>
    <property type="project" value="TreeGrafter"/>
</dbReference>
<name>A0A336MJK5_CULSO</name>
<dbReference type="GO" id="GO:0005783">
    <property type="term" value="C:endoplasmic reticulum"/>
    <property type="evidence" value="ECO:0007669"/>
    <property type="project" value="TreeGrafter"/>
</dbReference>
<accession>A0A336MJK5</accession>
<dbReference type="GO" id="GO:0000164">
    <property type="term" value="C:protein phosphatase type 1 complex"/>
    <property type="evidence" value="ECO:0007669"/>
    <property type="project" value="TreeGrafter"/>
</dbReference>
<dbReference type="InterPro" id="IPR051254">
    <property type="entry name" value="PPP1R15"/>
</dbReference>
<dbReference type="EMBL" id="UFQT01001251">
    <property type="protein sequence ID" value="SSX29651.1"/>
    <property type="molecule type" value="Genomic_DNA"/>
</dbReference>